<keyword evidence="2" id="KW-0812">Transmembrane</keyword>
<evidence type="ECO:0000313" key="5">
    <source>
        <dbReference type="Proteomes" id="UP000181917"/>
    </source>
</evidence>
<accession>A0A1H0ZXT8</accession>
<gene>
    <name evidence="4" type="ORF">SAMN04489742_0630</name>
</gene>
<dbReference type="PANTHER" id="PTHR12715">
    <property type="entry name" value="TRANSPORTER, DRUG/METABOLITE EXPORTER FAMILY"/>
    <property type="match status" value="1"/>
</dbReference>
<dbReference type="InterPro" id="IPR052756">
    <property type="entry name" value="Alkyne_AA_exporter"/>
</dbReference>
<evidence type="ECO:0000256" key="1">
    <source>
        <dbReference type="ARBA" id="ARBA00007362"/>
    </source>
</evidence>
<feature type="transmembrane region" description="Helical" evidence="2">
    <location>
        <begin position="51"/>
        <end position="73"/>
    </location>
</feature>
<dbReference type="STRING" id="37928.SAMN04489742_0630"/>
<feature type="transmembrane region" description="Helical" evidence="2">
    <location>
        <begin position="225"/>
        <end position="245"/>
    </location>
</feature>
<feature type="transmembrane region" description="Helical" evidence="2">
    <location>
        <begin position="257"/>
        <end position="276"/>
    </location>
</feature>
<feature type="transmembrane region" description="Helical" evidence="2">
    <location>
        <begin position="166"/>
        <end position="184"/>
    </location>
</feature>
<dbReference type="AlphaFoldDB" id="A0A1H0ZXT8"/>
<keyword evidence="2" id="KW-1133">Transmembrane helix</keyword>
<evidence type="ECO:0000313" key="4">
    <source>
        <dbReference type="EMBL" id="SDQ32228.1"/>
    </source>
</evidence>
<protein>
    <submittedName>
        <fullName evidence="4">Permease of the drug/metabolite transporter (DMT) superfamily</fullName>
    </submittedName>
</protein>
<name>A0A1H0ZXT8_9MICC</name>
<organism evidence="4 5">
    <name type="scientific">Crystallibacter crystallopoietes</name>
    <dbReference type="NCBI Taxonomy" id="37928"/>
    <lineage>
        <taxon>Bacteria</taxon>
        <taxon>Bacillati</taxon>
        <taxon>Actinomycetota</taxon>
        <taxon>Actinomycetes</taxon>
        <taxon>Micrococcales</taxon>
        <taxon>Micrococcaceae</taxon>
        <taxon>Crystallibacter</taxon>
    </lineage>
</organism>
<dbReference type="PANTHER" id="PTHR12715:SF4">
    <property type="entry name" value="EAMA DOMAIN-CONTAINING PROTEIN"/>
    <property type="match status" value="1"/>
</dbReference>
<comment type="similarity">
    <text evidence="1">Belongs to the EamA transporter family.</text>
</comment>
<dbReference type="SUPFAM" id="SSF103481">
    <property type="entry name" value="Multidrug resistance efflux transporter EmrE"/>
    <property type="match status" value="2"/>
</dbReference>
<keyword evidence="5" id="KW-1185">Reference proteome</keyword>
<sequence>MSSPTPFVPVKPLTETLTPLVLVAVAVTVLAWASAFIVIRGVGTDFTPGSLTLLRLGVGAAVLAIGLIGRAWVKPSPREWLLIIGCGVMWFGVYNVALNTAEQTLDGGTTAMIVNFAPILIALGAGVFLREGIPKWLAIGAGVAFIGVLLIGFGTSADSAAGSGTGVIWALVAALTYSVGVLLQKPALRRVPAAQVTWLACAIGVVTALPFTGELIVDLQDASSASILGVVYLGVVPTALAFSTWGYALTKMPAGQLIVSSYLVPPAAIVLGLLFLGEVPTLIAVVGGAVCLFGVALSRRRSAEPRIRDQTS</sequence>
<dbReference type="RefSeq" id="WP_236777310.1">
    <property type="nucleotide sequence ID" value="NZ_CP018863.1"/>
</dbReference>
<feature type="transmembrane region" description="Helical" evidence="2">
    <location>
        <begin position="282"/>
        <end position="298"/>
    </location>
</feature>
<dbReference type="InterPro" id="IPR037185">
    <property type="entry name" value="EmrE-like"/>
</dbReference>
<evidence type="ECO:0000259" key="3">
    <source>
        <dbReference type="Pfam" id="PF00892"/>
    </source>
</evidence>
<reference evidence="4 5" key="1">
    <citation type="submission" date="2016-10" db="EMBL/GenBank/DDBJ databases">
        <authorList>
            <person name="de Groot N.N."/>
        </authorList>
    </citation>
    <scope>NUCLEOTIDE SEQUENCE [LARGE SCALE GENOMIC DNA]</scope>
    <source>
        <strain evidence="4 5">DSM 20117</strain>
    </source>
</reference>
<dbReference type="Pfam" id="PF00892">
    <property type="entry name" value="EamA"/>
    <property type="match status" value="2"/>
</dbReference>
<dbReference type="EMBL" id="FNKH01000002">
    <property type="protein sequence ID" value="SDQ32228.1"/>
    <property type="molecule type" value="Genomic_DNA"/>
</dbReference>
<feature type="transmembrane region" description="Helical" evidence="2">
    <location>
        <begin position="136"/>
        <end position="154"/>
    </location>
</feature>
<feature type="transmembrane region" description="Helical" evidence="2">
    <location>
        <begin position="80"/>
        <end position="98"/>
    </location>
</feature>
<dbReference type="GO" id="GO:0016020">
    <property type="term" value="C:membrane"/>
    <property type="evidence" value="ECO:0007669"/>
    <property type="project" value="InterPro"/>
</dbReference>
<proteinExistence type="inferred from homology"/>
<feature type="domain" description="EamA" evidence="3">
    <location>
        <begin position="23"/>
        <end position="152"/>
    </location>
</feature>
<feature type="transmembrane region" description="Helical" evidence="2">
    <location>
        <begin position="20"/>
        <end position="39"/>
    </location>
</feature>
<feature type="domain" description="EamA" evidence="3">
    <location>
        <begin position="165"/>
        <end position="298"/>
    </location>
</feature>
<dbReference type="InterPro" id="IPR000620">
    <property type="entry name" value="EamA_dom"/>
</dbReference>
<keyword evidence="2" id="KW-0472">Membrane</keyword>
<evidence type="ECO:0000256" key="2">
    <source>
        <dbReference type="SAM" id="Phobius"/>
    </source>
</evidence>
<feature type="transmembrane region" description="Helical" evidence="2">
    <location>
        <begin position="110"/>
        <end position="129"/>
    </location>
</feature>
<feature type="transmembrane region" description="Helical" evidence="2">
    <location>
        <begin position="196"/>
        <end position="213"/>
    </location>
</feature>
<dbReference type="Proteomes" id="UP000181917">
    <property type="component" value="Unassembled WGS sequence"/>
</dbReference>